<name>A0A1J5TS69_9ARCH</name>
<evidence type="ECO:0000256" key="1">
    <source>
        <dbReference type="SAM" id="MobiDB-lite"/>
    </source>
</evidence>
<accession>A0A1J5TS69</accession>
<protein>
    <submittedName>
        <fullName evidence="2">Uncharacterized protein</fullName>
    </submittedName>
</protein>
<gene>
    <name evidence="2" type="ORF">BEU04_04265</name>
</gene>
<organism evidence="2 3">
    <name type="scientific">Marine Group III euryarchaeote CG-Bathy1</name>
    <dbReference type="NCBI Taxonomy" id="1889001"/>
    <lineage>
        <taxon>Archaea</taxon>
        <taxon>Methanobacteriati</taxon>
        <taxon>Thermoplasmatota</taxon>
        <taxon>Thermoplasmata</taxon>
        <taxon>Candidatus Thermoprofundales</taxon>
    </lineage>
</organism>
<evidence type="ECO:0000313" key="3">
    <source>
        <dbReference type="Proteomes" id="UP000183815"/>
    </source>
</evidence>
<proteinExistence type="predicted"/>
<feature type="compositionally biased region" description="Basic and acidic residues" evidence="1">
    <location>
        <begin position="1"/>
        <end position="15"/>
    </location>
</feature>
<dbReference type="EMBL" id="MIYU01000005">
    <property type="protein sequence ID" value="OIR19088.1"/>
    <property type="molecule type" value="Genomic_DNA"/>
</dbReference>
<evidence type="ECO:0000313" key="2">
    <source>
        <dbReference type="EMBL" id="OIR19088.1"/>
    </source>
</evidence>
<feature type="region of interest" description="Disordered" evidence="1">
    <location>
        <begin position="1"/>
        <end position="22"/>
    </location>
</feature>
<comment type="caution">
    <text evidence="2">The sequence shown here is derived from an EMBL/GenBank/DDBJ whole genome shotgun (WGS) entry which is preliminary data.</text>
</comment>
<reference evidence="2 3" key="1">
    <citation type="submission" date="2016-08" db="EMBL/GenBank/DDBJ databases">
        <title>New Insights into Marine Group III Euryarchaeota, from dark to light.</title>
        <authorList>
            <person name="Haro-Moreno J.M."/>
            <person name="Rodriguez-Valera F."/>
            <person name="Lopez-Garcia P."/>
            <person name="Moreira D."/>
            <person name="Martin-Cuadrado A.B."/>
        </authorList>
    </citation>
    <scope>NUCLEOTIDE SEQUENCE [LARGE SCALE GENOMIC DNA]</scope>
    <source>
        <strain evidence="2">CG-Bathy1</strain>
    </source>
</reference>
<dbReference type="AlphaFoldDB" id="A0A1J5TS69"/>
<dbReference type="Proteomes" id="UP000183815">
    <property type="component" value="Unassembled WGS sequence"/>
</dbReference>
<sequence>MTFNKKERNKLEKGPEITQAEMQISTEVPLNFDLKKHQNNNEPLVDDDLSSNLNKKDLLNDIHIKHATILSNRPIPTLLEGASEIPSIEDVSNLDKPKMGVNLNQKKNLEKDRKIEDVYREGHVA</sequence>